<dbReference type="Gene3D" id="1.10.1740.10">
    <property type="match status" value="1"/>
</dbReference>
<dbReference type="InterPro" id="IPR007627">
    <property type="entry name" value="RNA_pol_sigma70_r2"/>
</dbReference>
<evidence type="ECO:0000313" key="1">
    <source>
        <dbReference type="EMBL" id="BDI30532.1"/>
    </source>
</evidence>
<dbReference type="InterPro" id="IPR014284">
    <property type="entry name" value="RNA_pol_sigma-70_dom"/>
</dbReference>
<dbReference type="SUPFAM" id="SSF88659">
    <property type="entry name" value="Sigma3 and sigma4 domains of RNA polymerase sigma factors"/>
    <property type="match status" value="1"/>
</dbReference>
<dbReference type="PANTHER" id="PTHR30385">
    <property type="entry name" value="SIGMA FACTOR F FLAGELLAR"/>
    <property type="match status" value="1"/>
</dbReference>
<dbReference type="SUPFAM" id="SSF88946">
    <property type="entry name" value="Sigma2 domain of RNA polymerase sigma factors"/>
    <property type="match status" value="1"/>
</dbReference>
<dbReference type="Pfam" id="PF04542">
    <property type="entry name" value="Sigma70_r2"/>
    <property type="match status" value="1"/>
</dbReference>
<dbReference type="GO" id="GO:0003700">
    <property type="term" value="F:DNA-binding transcription factor activity"/>
    <property type="evidence" value="ECO:0007669"/>
    <property type="project" value="InterPro"/>
</dbReference>
<reference evidence="1 2" key="1">
    <citation type="journal article" date="2019" name="Int. J. Syst. Evol. Microbiol.">
        <title>Capsulimonas corticalis gen. nov., sp. nov., an aerobic capsulated bacterium, of a novel bacterial order, Capsulimonadales ord. nov., of the class Armatimonadia of the phylum Armatimonadetes.</title>
        <authorList>
            <person name="Li J."/>
            <person name="Kudo C."/>
            <person name="Tonouchi A."/>
        </authorList>
    </citation>
    <scope>NUCLEOTIDE SEQUENCE [LARGE SCALE GENOMIC DNA]</scope>
    <source>
        <strain evidence="1 2">AX-7</strain>
    </source>
</reference>
<sequence length="200" mass="22346">MIGDSKQSVAQRAQRPVRGEEQLLKKYEHLAHAVVRKHRGNASYQDLVQIAKIGVLEAIRTHDGQVASLTTHAYNRAMFAVSHYARGGQDDVIRIPEKLWADRDKPEVHAQIPQRAFIEAEDIGAASDDDFAASADARVLASSALSRLSEIERRVIECVLLDEHTHMEATEILGISRWRVYAALRDGTAKLRNYLSAVKI</sequence>
<dbReference type="PANTHER" id="PTHR30385:SF4">
    <property type="entry name" value="RNA POLYMERASE SIGMA-E FACTOR"/>
    <property type="match status" value="1"/>
</dbReference>
<dbReference type="InterPro" id="IPR013324">
    <property type="entry name" value="RNA_pol_sigma_r3/r4-like"/>
</dbReference>
<protein>
    <submittedName>
        <fullName evidence="1">Uncharacterized protein</fullName>
    </submittedName>
</protein>
<dbReference type="Proteomes" id="UP000287394">
    <property type="component" value="Chromosome"/>
</dbReference>
<evidence type="ECO:0000313" key="2">
    <source>
        <dbReference type="Proteomes" id="UP000287394"/>
    </source>
</evidence>
<dbReference type="InterPro" id="IPR007630">
    <property type="entry name" value="RNA_pol_sigma70_r4"/>
</dbReference>
<dbReference type="InterPro" id="IPR036388">
    <property type="entry name" value="WH-like_DNA-bd_sf"/>
</dbReference>
<dbReference type="Pfam" id="PF04545">
    <property type="entry name" value="Sigma70_r4"/>
    <property type="match status" value="1"/>
</dbReference>
<dbReference type="EMBL" id="AP025739">
    <property type="protein sequence ID" value="BDI30532.1"/>
    <property type="molecule type" value="Genomic_DNA"/>
</dbReference>
<proteinExistence type="predicted"/>
<name>A0A402CVW5_9BACT</name>
<gene>
    <name evidence="1" type="ORF">CCAX7_25830</name>
</gene>
<dbReference type="InterPro" id="IPR013325">
    <property type="entry name" value="RNA_pol_sigma_r2"/>
</dbReference>
<keyword evidence="2" id="KW-1185">Reference proteome</keyword>
<dbReference type="GO" id="GO:0006352">
    <property type="term" value="P:DNA-templated transcription initiation"/>
    <property type="evidence" value="ECO:0007669"/>
    <property type="project" value="InterPro"/>
</dbReference>
<dbReference type="NCBIfam" id="TIGR02937">
    <property type="entry name" value="sigma70-ECF"/>
    <property type="match status" value="1"/>
</dbReference>
<accession>A0A402CVW5</accession>
<dbReference type="KEGG" id="ccot:CCAX7_25830"/>
<organism evidence="1 2">
    <name type="scientific">Capsulimonas corticalis</name>
    <dbReference type="NCBI Taxonomy" id="2219043"/>
    <lineage>
        <taxon>Bacteria</taxon>
        <taxon>Bacillati</taxon>
        <taxon>Armatimonadota</taxon>
        <taxon>Armatimonadia</taxon>
        <taxon>Capsulimonadales</taxon>
        <taxon>Capsulimonadaceae</taxon>
        <taxon>Capsulimonas</taxon>
    </lineage>
</organism>
<dbReference type="AlphaFoldDB" id="A0A402CVW5"/>
<dbReference type="Gene3D" id="1.10.10.10">
    <property type="entry name" value="Winged helix-like DNA-binding domain superfamily/Winged helix DNA-binding domain"/>
    <property type="match status" value="1"/>
</dbReference>